<comment type="caution">
    <text evidence="1">The sequence shown here is derived from an EMBL/GenBank/DDBJ whole genome shotgun (WGS) entry which is preliminary data.</text>
</comment>
<reference evidence="1" key="1">
    <citation type="journal article" date="2014" name="Front. Microbiol.">
        <title>High frequency of phylogenetically diverse reductive dehalogenase-homologous genes in deep subseafloor sedimentary metagenomes.</title>
        <authorList>
            <person name="Kawai M."/>
            <person name="Futagami T."/>
            <person name="Toyoda A."/>
            <person name="Takaki Y."/>
            <person name="Nishi S."/>
            <person name="Hori S."/>
            <person name="Arai W."/>
            <person name="Tsubouchi T."/>
            <person name="Morono Y."/>
            <person name="Uchiyama I."/>
            <person name="Ito T."/>
            <person name="Fujiyama A."/>
            <person name="Inagaki F."/>
            <person name="Takami H."/>
        </authorList>
    </citation>
    <scope>NUCLEOTIDE SEQUENCE</scope>
    <source>
        <strain evidence="1">Expedition CK06-06</strain>
    </source>
</reference>
<sequence>AGLSSENIVLTAEEEEIGSCILYNINRKKIKEILKIPEELHIDSMIALGYKAEQPVVENLKDSVKYWRDENGVLHVPKRKLEDIIHVNHF</sequence>
<dbReference type="GO" id="GO:0016491">
    <property type="term" value="F:oxidoreductase activity"/>
    <property type="evidence" value="ECO:0007669"/>
    <property type="project" value="InterPro"/>
</dbReference>
<dbReference type="EMBL" id="BART01000814">
    <property type="protein sequence ID" value="GAG56914.1"/>
    <property type="molecule type" value="Genomic_DNA"/>
</dbReference>
<dbReference type="InterPro" id="IPR000415">
    <property type="entry name" value="Nitroreductase-like"/>
</dbReference>
<accession>X0YL42</accession>
<gene>
    <name evidence="1" type="ORF">S01H4_03351</name>
</gene>
<name>X0YL42_9ZZZZ</name>
<dbReference type="Gene3D" id="3.40.109.10">
    <property type="entry name" value="NADH Oxidase"/>
    <property type="match status" value="1"/>
</dbReference>
<feature type="non-terminal residue" evidence="1">
    <location>
        <position position="1"/>
    </location>
</feature>
<evidence type="ECO:0000313" key="1">
    <source>
        <dbReference type="EMBL" id="GAG56914.1"/>
    </source>
</evidence>
<dbReference type="Gene3D" id="2.20.180.10">
    <property type="entry name" value="putative fmn-dependent nitroreductase like domains"/>
    <property type="match status" value="1"/>
</dbReference>
<organism evidence="1">
    <name type="scientific">marine sediment metagenome</name>
    <dbReference type="NCBI Taxonomy" id="412755"/>
    <lineage>
        <taxon>unclassified sequences</taxon>
        <taxon>metagenomes</taxon>
        <taxon>ecological metagenomes</taxon>
    </lineage>
</organism>
<protein>
    <submittedName>
        <fullName evidence="1">Uncharacterized protein</fullName>
    </submittedName>
</protein>
<dbReference type="AlphaFoldDB" id="X0YL42"/>
<proteinExistence type="predicted"/>
<dbReference type="SUPFAM" id="SSF55469">
    <property type="entry name" value="FMN-dependent nitroreductase-like"/>
    <property type="match status" value="1"/>
</dbReference>
<dbReference type="InterPro" id="IPR023312">
    <property type="entry name" value="Put_nitroreductase_C_bac"/>
</dbReference>